<keyword evidence="2" id="KW-1185">Reference proteome</keyword>
<accession>A0ABS4XL58</accession>
<dbReference type="EMBL" id="JAGIOJ010000001">
    <property type="protein sequence ID" value="MBP2397234.1"/>
    <property type="molecule type" value="Genomic_DNA"/>
</dbReference>
<reference evidence="1 2" key="1">
    <citation type="submission" date="2021-03" db="EMBL/GenBank/DDBJ databases">
        <title>Sequencing the genomes of 1000 actinobacteria strains.</title>
        <authorList>
            <person name="Klenk H.-P."/>
        </authorList>
    </citation>
    <scope>NUCLEOTIDE SEQUENCE [LARGE SCALE GENOMIC DNA]</scope>
    <source>
        <strain evidence="1 2">DSM 20168</strain>
    </source>
</reference>
<evidence type="ECO:0000313" key="2">
    <source>
        <dbReference type="Proteomes" id="UP001195422"/>
    </source>
</evidence>
<protein>
    <submittedName>
        <fullName evidence="1">Uncharacterized protein</fullName>
    </submittedName>
</protein>
<dbReference type="Proteomes" id="UP001195422">
    <property type="component" value="Unassembled WGS sequence"/>
</dbReference>
<dbReference type="RefSeq" id="WP_188949965.1">
    <property type="nucleotide sequence ID" value="NZ_BMPH01000018.1"/>
</dbReference>
<evidence type="ECO:0000313" key="1">
    <source>
        <dbReference type="EMBL" id="MBP2397234.1"/>
    </source>
</evidence>
<organism evidence="1 2">
    <name type="scientific">Glutamicibacter protophormiae</name>
    <name type="common">Brevibacterium protophormiae</name>
    <dbReference type="NCBI Taxonomy" id="37930"/>
    <lineage>
        <taxon>Bacteria</taxon>
        <taxon>Bacillati</taxon>
        <taxon>Actinomycetota</taxon>
        <taxon>Actinomycetes</taxon>
        <taxon>Micrococcales</taxon>
        <taxon>Micrococcaceae</taxon>
        <taxon>Glutamicibacter</taxon>
    </lineage>
</organism>
<name>A0ABS4XL58_GLUPR</name>
<proteinExistence type="predicted"/>
<sequence length="168" mass="18598">MTPNSLTFFEDANWEPDNASPFVDSSKESLEVSATNAPAGVATMTAAKAQVGLNPWRCAGYTERVHKSSGFGSLHSGIKDCRKAPDYQVTGAEIMKKGWVGLWHRASFHQREVKKKTMSKIDVHSKFVCSSNSAQTYRGNGYHRVTFGTTNFSGRTSSDIETRFYCNN</sequence>
<comment type="caution">
    <text evidence="1">The sequence shown here is derived from an EMBL/GenBank/DDBJ whole genome shotgun (WGS) entry which is preliminary data.</text>
</comment>
<gene>
    <name evidence="1" type="ORF">JOF39_000315</name>
</gene>